<gene>
    <name evidence="6" type="ORF">ABEB36_009023</name>
</gene>
<protein>
    <recommendedName>
        <fullName evidence="3">Large ribosomal subunit protein mL62</fullName>
        <ecNumber evidence="1">3.1.1.29</ecNumber>
    </recommendedName>
    <alternativeName>
        <fullName evidence="4">Peptidyl-tRNA hydrolase ICT1, mitochondrial</fullName>
    </alternativeName>
</protein>
<evidence type="ECO:0000256" key="3">
    <source>
        <dbReference type="ARBA" id="ARBA00039441"/>
    </source>
</evidence>
<organism evidence="6 7">
    <name type="scientific">Hypothenemus hampei</name>
    <name type="common">Coffee berry borer</name>
    <dbReference type="NCBI Taxonomy" id="57062"/>
    <lineage>
        <taxon>Eukaryota</taxon>
        <taxon>Metazoa</taxon>
        <taxon>Ecdysozoa</taxon>
        <taxon>Arthropoda</taxon>
        <taxon>Hexapoda</taxon>
        <taxon>Insecta</taxon>
        <taxon>Pterygota</taxon>
        <taxon>Neoptera</taxon>
        <taxon>Endopterygota</taxon>
        <taxon>Coleoptera</taxon>
        <taxon>Polyphaga</taxon>
        <taxon>Cucujiformia</taxon>
        <taxon>Curculionidae</taxon>
        <taxon>Scolytinae</taxon>
        <taxon>Hypothenemus</taxon>
    </lineage>
</organism>
<keyword evidence="7" id="KW-1185">Reference proteome</keyword>
<dbReference type="FunFam" id="3.30.160.20:FF:000046">
    <property type="entry name" value="Peptidyl-tRNA hydrolase ICT1"/>
    <property type="match status" value="1"/>
</dbReference>
<name>A0ABD1EPA5_HYPHA</name>
<accession>A0ABD1EPA5</accession>
<dbReference type="SUPFAM" id="SSF110916">
    <property type="entry name" value="Peptidyl-tRNA hydrolase domain-like"/>
    <property type="match status" value="1"/>
</dbReference>
<dbReference type="PANTHER" id="PTHR11075">
    <property type="entry name" value="PEPTIDE CHAIN RELEASE FACTOR"/>
    <property type="match status" value="1"/>
</dbReference>
<dbReference type="GO" id="GO:0004045">
    <property type="term" value="F:peptidyl-tRNA hydrolase activity"/>
    <property type="evidence" value="ECO:0007669"/>
    <property type="project" value="UniProtKB-EC"/>
</dbReference>
<reference evidence="6 7" key="1">
    <citation type="submission" date="2024-05" db="EMBL/GenBank/DDBJ databases">
        <title>Genetic variation in Jamaican populations of the coffee berry borer (Hypothenemus hampei).</title>
        <authorList>
            <person name="Errbii M."/>
            <person name="Myrie A."/>
        </authorList>
    </citation>
    <scope>NUCLEOTIDE SEQUENCE [LARGE SCALE GENOMIC DNA]</scope>
    <source>
        <strain evidence="6">JA-Hopewell-2020-01-JO</strain>
        <tissue evidence="6">Whole body</tissue>
    </source>
</reference>
<dbReference type="EC" id="3.1.1.29" evidence="1"/>
<dbReference type="InterPro" id="IPR052104">
    <property type="entry name" value="Mito_Release_Factor_mL62"/>
</dbReference>
<dbReference type="Pfam" id="PF00472">
    <property type="entry name" value="RF-1"/>
    <property type="match status" value="1"/>
</dbReference>
<evidence type="ECO:0000313" key="6">
    <source>
        <dbReference type="EMBL" id="KAL1498186.1"/>
    </source>
</evidence>
<dbReference type="Gene3D" id="3.30.160.20">
    <property type="match status" value="1"/>
</dbReference>
<evidence type="ECO:0000313" key="7">
    <source>
        <dbReference type="Proteomes" id="UP001566132"/>
    </source>
</evidence>
<evidence type="ECO:0000256" key="4">
    <source>
        <dbReference type="ARBA" id="ARBA00041531"/>
    </source>
</evidence>
<comment type="caution">
    <text evidence="6">The sequence shown here is derived from an EMBL/GenBank/DDBJ whole genome shotgun (WGS) entry which is preliminary data.</text>
</comment>
<evidence type="ECO:0000256" key="2">
    <source>
        <dbReference type="ARBA" id="ARBA00038225"/>
    </source>
</evidence>
<proteinExistence type="inferred from homology"/>
<dbReference type="EMBL" id="JBDJPC010000006">
    <property type="protein sequence ID" value="KAL1498186.1"/>
    <property type="molecule type" value="Genomic_DNA"/>
</dbReference>
<dbReference type="PROSITE" id="PS00745">
    <property type="entry name" value="RF_PROK_I"/>
    <property type="match status" value="1"/>
</dbReference>
<evidence type="ECO:0000259" key="5">
    <source>
        <dbReference type="PROSITE" id="PS00745"/>
    </source>
</evidence>
<dbReference type="PANTHER" id="PTHR11075:SF54">
    <property type="entry name" value="LARGE RIBOSOMAL SUBUNIT PROTEIN ML62"/>
    <property type="match status" value="1"/>
</dbReference>
<feature type="domain" description="Prokaryotic-type class I peptide chain release factors" evidence="5">
    <location>
        <begin position="74"/>
        <end position="90"/>
    </location>
</feature>
<dbReference type="AlphaFoldDB" id="A0ABD1EPA5"/>
<dbReference type="InterPro" id="IPR000352">
    <property type="entry name" value="Pep_chain_release_fac_I"/>
</dbReference>
<sequence length="200" mass="22740">MNAIFTKYRSNTLKIFVTTQTIARNTGYKSALSLDKLYPQSSLKLTTPTKPSTSQSPDFSGYIPIDQLNITYSRSSGPGGQNVNKVNTKVDVRFNIKSATWLSDKIKSKLLEKFGSKLTKEGDLIFRSDLTRSQQLNLADCLEKIRNSIRVSLFEKPELSPETQEKIRKRIQNANRERLALKRHHGAIKAEKRLTDHVEL</sequence>
<dbReference type="Proteomes" id="UP001566132">
    <property type="component" value="Unassembled WGS sequence"/>
</dbReference>
<comment type="similarity">
    <text evidence="2">Belongs to the prokaryotic/mitochondrial release factor family. Mitochondrion-specific ribosomal protein mL62 subfamily.</text>
</comment>
<evidence type="ECO:0000256" key="1">
    <source>
        <dbReference type="ARBA" id="ARBA00013260"/>
    </source>
</evidence>